<protein>
    <recommendedName>
        <fullName evidence="3">GLPGLI family protein</fullName>
    </recommendedName>
</protein>
<evidence type="ECO:0000313" key="2">
    <source>
        <dbReference type="Proteomes" id="UP001497602"/>
    </source>
</evidence>
<dbReference type="Proteomes" id="UP001497602">
    <property type="component" value="Unassembled WGS sequence"/>
</dbReference>
<dbReference type="RefSeq" id="WP_348705793.1">
    <property type="nucleotide sequence ID" value="NZ_CAXIYA010000036.1"/>
</dbReference>
<evidence type="ECO:0000313" key="1">
    <source>
        <dbReference type="EMBL" id="CAL2105155.1"/>
    </source>
</evidence>
<name>A0ABM9PHS6_9FLAO</name>
<reference evidence="1 2" key="1">
    <citation type="submission" date="2024-05" db="EMBL/GenBank/DDBJ databases">
        <authorList>
            <person name="Duchaud E."/>
        </authorList>
    </citation>
    <scope>NUCLEOTIDE SEQUENCE [LARGE SCALE GENOMIC DNA]</scope>
    <source>
        <strain evidence="1">Ena-SAMPLE-TAB-13-05-2024-13:56:06:370-140305</strain>
    </source>
</reference>
<proteinExistence type="predicted"/>
<sequence>MQKVLTTIFLWILFTITNCLYAQTYTYDVIVFGKKIGKVITSKTHTFNEIIYTSDSKSEVSFFGKKSIITEMKTIYKKGVLNTSFYKVTKNNKLKELAEIRKENEIYLVITDGKKTIHSSPVSMSTIVLTYKKPKDGELIFEEVGGYYKKIKKISDTQFDLISDRSRHRDSYYYNEKGILTKCIVRKTLFNFQMILNKEKKLPTSKL</sequence>
<organism evidence="1 2">
    <name type="scientific">Tenacibaculum vairaonense</name>
    <dbReference type="NCBI Taxonomy" id="3137860"/>
    <lineage>
        <taxon>Bacteria</taxon>
        <taxon>Pseudomonadati</taxon>
        <taxon>Bacteroidota</taxon>
        <taxon>Flavobacteriia</taxon>
        <taxon>Flavobacteriales</taxon>
        <taxon>Flavobacteriaceae</taxon>
        <taxon>Tenacibaculum</taxon>
    </lineage>
</organism>
<keyword evidence="2" id="KW-1185">Reference proteome</keyword>
<comment type="caution">
    <text evidence="1">The sequence shown here is derived from an EMBL/GenBank/DDBJ whole genome shotgun (WGS) entry which is preliminary data.</text>
</comment>
<dbReference type="EMBL" id="CAXJRC010000004">
    <property type="protein sequence ID" value="CAL2105155.1"/>
    <property type="molecule type" value="Genomic_DNA"/>
</dbReference>
<gene>
    <name evidence="1" type="ORF">T190115A13A_130030</name>
</gene>
<dbReference type="InterPro" id="IPR045767">
    <property type="entry name" value="DUF6134"/>
</dbReference>
<dbReference type="Pfam" id="PF19630">
    <property type="entry name" value="DUF6134"/>
    <property type="match status" value="1"/>
</dbReference>
<evidence type="ECO:0008006" key="3">
    <source>
        <dbReference type="Google" id="ProtNLM"/>
    </source>
</evidence>
<accession>A0ABM9PHS6</accession>